<proteinExistence type="inferred from homology"/>
<comment type="subcellular location">
    <subcellularLocation>
        <location evidence="2">Cytoplasm</location>
    </subcellularLocation>
    <subcellularLocation>
        <location evidence="1">Nucleus</location>
    </subcellularLocation>
</comment>
<dbReference type="EMBL" id="HACM01010013">
    <property type="protein sequence ID" value="CRZ10455.1"/>
    <property type="molecule type" value="Transcribed_RNA"/>
</dbReference>
<feature type="region of interest" description="Disordered" evidence="9">
    <location>
        <begin position="239"/>
        <end position="282"/>
    </location>
</feature>
<sequence>MSRPEHLNPPEIFYNADESKKYAANTRIIEIQSAMTDRAVELLNIPEDKSCYILDIGCGSGLSGEVLTCGGHIWVGCDISPSMLEVALAREVEGDLFLSDIGQGLYFRPATFDAAISVSVLQWLCNADKADHNPKRRLVQFFQSLYNCLKKGGRAVFQFYPESPEAIELITSSALQVGFGGGIVVDYPNSTKAKKYFLVLFAGTPNPGDMPTGLSEGSASSRPNTVQFTAGGIMKTIRKNGKSKKNVKDRNWVQKKKESMRNKGLKVAADSKYTNRKRRPKF</sequence>
<dbReference type="InterPro" id="IPR013216">
    <property type="entry name" value="Methyltransf_11"/>
</dbReference>
<evidence type="ECO:0000256" key="3">
    <source>
        <dbReference type="ARBA" id="ARBA00005547"/>
    </source>
</evidence>
<dbReference type="GO" id="GO:0070476">
    <property type="term" value="P:rRNA (guanine-N7)-methylation"/>
    <property type="evidence" value="ECO:0007669"/>
    <property type="project" value="InterPro"/>
</dbReference>
<evidence type="ECO:0008006" key="13">
    <source>
        <dbReference type="Google" id="ProtNLM"/>
    </source>
</evidence>
<protein>
    <recommendedName>
        <fullName evidence="13">Methyltransferase type 11 domain-containing protein</fullName>
    </recommendedName>
</protein>
<feature type="domain" description="Methyltransferase type 11" evidence="10">
    <location>
        <begin position="54"/>
        <end position="157"/>
    </location>
</feature>
<dbReference type="GO" id="GO:0005730">
    <property type="term" value="C:nucleolus"/>
    <property type="evidence" value="ECO:0007669"/>
    <property type="project" value="TreeGrafter"/>
</dbReference>
<keyword evidence="8" id="KW-0539">Nucleus</keyword>
<feature type="compositionally biased region" description="Basic and acidic residues" evidence="9">
    <location>
        <begin position="246"/>
        <end position="261"/>
    </location>
</feature>
<dbReference type="InterPro" id="IPR029063">
    <property type="entry name" value="SAM-dependent_MTases_sf"/>
</dbReference>
<dbReference type="CDD" id="cd02440">
    <property type="entry name" value="AdoMet_MTases"/>
    <property type="match status" value="1"/>
</dbReference>
<evidence type="ECO:0000256" key="2">
    <source>
        <dbReference type="ARBA" id="ARBA00004496"/>
    </source>
</evidence>
<evidence type="ECO:0000256" key="1">
    <source>
        <dbReference type="ARBA" id="ARBA00004123"/>
    </source>
</evidence>
<dbReference type="GO" id="GO:0005737">
    <property type="term" value="C:cytoplasm"/>
    <property type="evidence" value="ECO:0007669"/>
    <property type="project" value="UniProtKB-SubCell"/>
</dbReference>
<evidence type="ECO:0000259" key="11">
    <source>
        <dbReference type="Pfam" id="PF12589"/>
    </source>
</evidence>
<name>A0A0H5R8K9_9EUKA</name>
<keyword evidence="5" id="KW-0489">Methyltransferase</keyword>
<evidence type="ECO:0000259" key="10">
    <source>
        <dbReference type="Pfam" id="PF08241"/>
    </source>
</evidence>
<dbReference type="Gene3D" id="3.40.50.150">
    <property type="entry name" value="Vaccinia Virus protein VP39"/>
    <property type="match status" value="1"/>
</dbReference>
<evidence type="ECO:0000256" key="5">
    <source>
        <dbReference type="ARBA" id="ARBA00022603"/>
    </source>
</evidence>
<feature type="domain" description="18S rRNA (guanine(1575)-N(7))-methyltransferase Bud23 C-terminal" evidence="11">
    <location>
        <begin position="200"/>
        <end position="279"/>
    </location>
</feature>
<dbReference type="FunFam" id="3.40.50.150:FF:000017">
    <property type="entry name" value="probable 18S rRNA (Guanine-N(7))-methyltransferase"/>
    <property type="match status" value="1"/>
</dbReference>
<dbReference type="AlphaFoldDB" id="A0A0H5R8K9"/>
<evidence type="ECO:0000313" key="12">
    <source>
        <dbReference type="EMBL" id="CRZ10455.1"/>
    </source>
</evidence>
<dbReference type="GO" id="GO:0016435">
    <property type="term" value="F:rRNA (guanine) methyltransferase activity"/>
    <property type="evidence" value="ECO:0007669"/>
    <property type="project" value="InterPro"/>
</dbReference>
<keyword evidence="7" id="KW-0949">S-adenosyl-L-methionine</keyword>
<evidence type="ECO:0000256" key="4">
    <source>
        <dbReference type="ARBA" id="ARBA00022490"/>
    </source>
</evidence>
<dbReference type="InterPro" id="IPR022238">
    <property type="entry name" value="Bud23_C"/>
</dbReference>
<dbReference type="Pfam" id="PF08241">
    <property type="entry name" value="Methyltransf_11"/>
    <property type="match status" value="1"/>
</dbReference>
<dbReference type="PANTHER" id="PTHR12734:SF0">
    <property type="entry name" value="18S RRNA (GUANINE-N(7))-METHYLTRANSFERASE-RELATED"/>
    <property type="match status" value="1"/>
</dbReference>
<dbReference type="InterPro" id="IPR039769">
    <property type="entry name" value="Bud23-like"/>
</dbReference>
<evidence type="ECO:0000256" key="7">
    <source>
        <dbReference type="ARBA" id="ARBA00022691"/>
    </source>
</evidence>
<keyword evidence="6" id="KW-0808">Transferase</keyword>
<keyword evidence="4" id="KW-0963">Cytoplasm</keyword>
<evidence type="ECO:0000256" key="8">
    <source>
        <dbReference type="ARBA" id="ARBA00023242"/>
    </source>
</evidence>
<comment type="similarity">
    <text evidence="3">Belongs to the class I-like SAM-binding methyltransferase superfamily. BUD23/WBSCR22 family.</text>
</comment>
<accession>A0A0H5R8K9</accession>
<evidence type="ECO:0000256" key="6">
    <source>
        <dbReference type="ARBA" id="ARBA00022679"/>
    </source>
</evidence>
<dbReference type="SUPFAM" id="SSF53335">
    <property type="entry name" value="S-adenosyl-L-methionine-dependent methyltransferases"/>
    <property type="match status" value="1"/>
</dbReference>
<dbReference type="PANTHER" id="PTHR12734">
    <property type="entry name" value="METHYLTRANSFERASE-RELATED"/>
    <property type="match status" value="1"/>
</dbReference>
<reference evidence="12" key="1">
    <citation type="submission" date="2015-04" db="EMBL/GenBank/DDBJ databases">
        <title>The genome sequence of the plant pathogenic Rhizarian Plasmodiophora brassicae reveals insights in its biotrophic life cycle and the origin of chitin synthesis.</title>
        <authorList>
            <person name="Schwelm A."/>
            <person name="Fogelqvist J."/>
            <person name="Knaust A."/>
            <person name="Julke S."/>
            <person name="Lilja T."/>
            <person name="Dhandapani V."/>
            <person name="Bonilla-Rosso G."/>
            <person name="Karlsson M."/>
            <person name="Shevchenko A."/>
            <person name="Choi S.R."/>
            <person name="Kim H.G."/>
            <person name="Park J.Y."/>
            <person name="Lim Y.P."/>
            <person name="Ludwig-Muller J."/>
            <person name="Dixelius C."/>
        </authorList>
    </citation>
    <scope>NUCLEOTIDE SEQUENCE</scope>
    <source>
        <tissue evidence="12">Potato root galls</tissue>
    </source>
</reference>
<organism evidence="12">
    <name type="scientific">Spongospora subterranea</name>
    <dbReference type="NCBI Taxonomy" id="70186"/>
    <lineage>
        <taxon>Eukaryota</taxon>
        <taxon>Sar</taxon>
        <taxon>Rhizaria</taxon>
        <taxon>Endomyxa</taxon>
        <taxon>Phytomyxea</taxon>
        <taxon>Plasmodiophorida</taxon>
        <taxon>Plasmodiophoridae</taxon>
        <taxon>Spongospora</taxon>
    </lineage>
</organism>
<dbReference type="Pfam" id="PF12589">
    <property type="entry name" value="WBS_methylT"/>
    <property type="match status" value="1"/>
</dbReference>
<evidence type="ECO:0000256" key="9">
    <source>
        <dbReference type="SAM" id="MobiDB-lite"/>
    </source>
</evidence>